<dbReference type="InterPro" id="IPR020828">
    <property type="entry name" value="GlycerAld_3-P_DH_NAD(P)-bd"/>
</dbReference>
<protein>
    <recommendedName>
        <fullName evidence="2">Glyceraldehyde 3-phosphate dehydrogenase NAD(P) binding domain-containing protein</fullName>
    </recommendedName>
</protein>
<keyword evidence="4" id="KW-1185">Reference proteome</keyword>
<dbReference type="SUPFAM" id="SSF51735">
    <property type="entry name" value="NAD(P)-binding Rossmann-fold domains"/>
    <property type="match status" value="1"/>
</dbReference>
<gene>
    <name evidence="3" type="ORF">J6TS1_42120</name>
</gene>
<feature type="domain" description="Glyceraldehyde 3-phosphate dehydrogenase NAD(P) binding" evidence="2">
    <location>
        <begin position="1"/>
        <end position="61"/>
    </location>
</feature>
<keyword evidence="1" id="KW-0560">Oxidoreductase</keyword>
<evidence type="ECO:0000313" key="4">
    <source>
        <dbReference type="Proteomes" id="UP000680670"/>
    </source>
</evidence>
<organism evidence="3 4">
    <name type="scientific">Siminovitchia terrae</name>
    <name type="common">Bacillus terrae</name>
    <dbReference type="NCBI Taxonomy" id="1914933"/>
    <lineage>
        <taxon>Bacteria</taxon>
        <taxon>Bacillati</taxon>
        <taxon>Bacillota</taxon>
        <taxon>Bacilli</taxon>
        <taxon>Bacillales</taxon>
        <taxon>Bacillaceae</taxon>
        <taxon>Siminovitchia</taxon>
    </lineage>
</organism>
<dbReference type="InterPro" id="IPR020831">
    <property type="entry name" value="GlycerAld/Erythrose_P_DH"/>
</dbReference>
<reference evidence="3 4" key="1">
    <citation type="submission" date="2021-03" db="EMBL/GenBank/DDBJ databases">
        <title>Antimicrobial resistance genes in bacteria isolated from Japanese honey, and their potential for conferring macrolide and lincosamide resistance in the American foulbrood pathogen Paenibacillus larvae.</title>
        <authorList>
            <person name="Okamoto M."/>
            <person name="Kumagai M."/>
            <person name="Kanamori H."/>
            <person name="Takamatsu D."/>
        </authorList>
    </citation>
    <scope>NUCLEOTIDE SEQUENCE [LARGE SCALE GENOMIC DNA]</scope>
    <source>
        <strain evidence="3 4">J6TS1</strain>
    </source>
</reference>
<dbReference type="InterPro" id="IPR036291">
    <property type="entry name" value="NAD(P)-bd_dom_sf"/>
</dbReference>
<dbReference type="PANTHER" id="PTHR43148">
    <property type="entry name" value="GLYCERALDEHYDE-3-PHOSPHATE DEHYDROGENASE 2"/>
    <property type="match status" value="1"/>
</dbReference>
<dbReference type="Gene3D" id="3.40.50.720">
    <property type="entry name" value="NAD(P)-binding Rossmann-like Domain"/>
    <property type="match status" value="1"/>
</dbReference>
<dbReference type="SMART" id="SM00846">
    <property type="entry name" value="Gp_dh_N"/>
    <property type="match status" value="1"/>
</dbReference>
<sequence>MIEATGPFTDRNTATKHIEASVKKFIISAPAPDEDITIVIGVNEEKKNNQEKDQIISNASCTTTV</sequence>
<name>A0ABQ4L230_SIMTE</name>
<evidence type="ECO:0000259" key="2">
    <source>
        <dbReference type="SMART" id="SM00846"/>
    </source>
</evidence>
<dbReference type="EMBL" id="BORJ01000014">
    <property type="protein sequence ID" value="GIN98342.1"/>
    <property type="molecule type" value="Genomic_DNA"/>
</dbReference>
<accession>A0ABQ4L230</accession>
<proteinExistence type="predicted"/>
<comment type="caution">
    <text evidence="3">The sequence shown here is derived from an EMBL/GenBank/DDBJ whole genome shotgun (WGS) entry which is preliminary data.</text>
</comment>
<evidence type="ECO:0000313" key="3">
    <source>
        <dbReference type="EMBL" id="GIN98342.1"/>
    </source>
</evidence>
<dbReference type="RefSeq" id="WP_212949289.1">
    <property type="nucleotide sequence ID" value="NZ_BORJ01000014.1"/>
</dbReference>
<dbReference type="PRINTS" id="PR00078">
    <property type="entry name" value="G3PDHDRGNASE"/>
</dbReference>
<dbReference type="Proteomes" id="UP000680670">
    <property type="component" value="Unassembled WGS sequence"/>
</dbReference>
<evidence type="ECO:0000256" key="1">
    <source>
        <dbReference type="ARBA" id="ARBA00023002"/>
    </source>
</evidence>